<feature type="domain" description="Ysc84 actin-binding" evidence="2">
    <location>
        <begin position="245"/>
        <end position="377"/>
    </location>
</feature>
<proteinExistence type="predicted"/>
<evidence type="ECO:0000256" key="1">
    <source>
        <dbReference type="SAM" id="MobiDB-lite"/>
    </source>
</evidence>
<name>A0A423VGH9_9PEZI</name>
<gene>
    <name evidence="3" type="ORF">VPNG_10007</name>
</gene>
<dbReference type="InterPro" id="IPR051702">
    <property type="entry name" value="SH3_domain_YSC84-like"/>
</dbReference>
<feature type="region of interest" description="Disordered" evidence="1">
    <location>
        <begin position="169"/>
        <end position="189"/>
    </location>
</feature>
<dbReference type="PANTHER" id="PTHR15629">
    <property type="entry name" value="SH3YL1 PROTEIN"/>
    <property type="match status" value="1"/>
</dbReference>
<organism evidence="3 4">
    <name type="scientific">Cytospora leucostoma</name>
    <dbReference type="NCBI Taxonomy" id="1230097"/>
    <lineage>
        <taxon>Eukaryota</taxon>
        <taxon>Fungi</taxon>
        <taxon>Dikarya</taxon>
        <taxon>Ascomycota</taxon>
        <taxon>Pezizomycotina</taxon>
        <taxon>Sordariomycetes</taxon>
        <taxon>Sordariomycetidae</taxon>
        <taxon>Diaporthales</taxon>
        <taxon>Cytosporaceae</taxon>
        <taxon>Cytospora</taxon>
    </lineage>
</organism>
<dbReference type="OrthoDB" id="10255128at2759"/>
<evidence type="ECO:0000259" key="2">
    <source>
        <dbReference type="Pfam" id="PF04366"/>
    </source>
</evidence>
<dbReference type="AlphaFoldDB" id="A0A423VGH9"/>
<keyword evidence="4" id="KW-1185">Reference proteome</keyword>
<dbReference type="PANTHER" id="PTHR15629:SF8">
    <property type="entry name" value="DUF500 DOMAIN PROTEIN (AFU_ORTHOLOGUE AFUA_5G07310)"/>
    <property type="match status" value="1"/>
</dbReference>
<dbReference type="Proteomes" id="UP000285146">
    <property type="component" value="Unassembled WGS sequence"/>
</dbReference>
<evidence type="ECO:0000313" key="3">
    <source>
        <dbReference type="EMBL" id="ROV89999.1"/>
    </source>
</evidence>
<dbReference type="STRING" id="1230097.A0A423VGH9"/>
<feature type="compositionally biased region" description="Basic and acidic residues" evidence="1">
    <location>
        <begin position="1"/>
        <end position="15"/>
    </location>
</feature>
<comment type="caution">
    <text evidence="3">The sequence shown here is derived from an EMBL/GenBank/DDBJ whole genome shotgun (WGS) entry which is preliminary data.</text>
</comment>
<dbReference type="Pfam" id="PF04366">
    <property type="entry name" value="Ysc84"/>
    <property type="match status" value="1"/>
</dbReference>
<sequence>MSGVQEHHQNPEYHADTASLNGEHEQQHLQQQEPPPQYNETLKQDYSPPPGPPPATQGDHAPPKPPRPEQEQGQAYVAQQPPPVHPSVPQSPASGGDQGDTKSGKSGWRKKLYTWSTKAGAPINKLTNRLGSEAFWPTSLDAECDKAARILKSFCKDGFYTEDKAAVAEAETSSSSPRPTASPGPKGKAKVLVKIPQKVIETAAGLAIFTTMRTGLHLSGAGGSGVLVSRLPDGSWSPPSGFLVHTLGAGFMIGVDIYDCVCVLRTPQAVRAFTNPRVSLGGEVGLVAGPVGAGASVEAALHKPTKPAWSYMKSRGFYAGVQADGTIILSRPDANGEFYGVKGIKVSDILQGNVPAKGPPGMWPEGAKQLFEVLKSAEGRGDVDDGVMRDVGSGPTPGDLGLDEKGQVTEAPTLDEKQTWKDYQQASLGANGLDVGTGEVVLLRDELLQLHILVETHLGRVKVEDLALGVLVRGLEQDLSVDTAGSDQGGVQGLYLVGRHDDLDVAAVIETVELVQKLKHGSLDLPLTTGR</sequence>
<dbReference type="CDD" id="cd11524">
    <property type="entry name" value="SYLF"/>
    <property type="match status" value="1"/>
</dbReference>
<dbReference type="InParanoid" id="A0A423VGH9"/>
<dbReference type="EMBL" id="LKEB01000101">
    <property type="protein sequence ID" value="ROV89999.1"/>
    <property type="molecule type" value="Genomic_DNA"/>
</dbReference>
<protein>
    <recommendedName>
        <fullName evidence="2">Ysc84 actin-binding domain-containing protein</fullName>
    </recommendedName>
</protein>
<accession>A0A423VGH9</accession>
<evidence type="ECO:0000313" key="4">
    <source>
        <dbReference type="Proteomes" id="UP000285146"/>
    </source>
</evidence>
<reference evidence="3 4" key="1">
    <citation type="submission" date="2015-09" db="EMBL/GenBank/DDBJ databases">
        <title>Host preference determinants of Valsa canker pathogens revealed by comparative genomics.</title>
        <authorList>
            <person name="Yin Z."/>
            <person name="Huang L."/>
        </authorList>
    </citation>
    <scope>NUCLEOTIDE SEQUENCE [LARGE SCALE GENOMIC DNA]</scope>
    <source>
        <strain evidence="3 4">SXYLt</strain>
    </source>
</reference>
<feature type="region of interest" description="Disordered" evidence="1">
    <location>
        <begin position="1"/>
        <end position="109"/>
    </location>
</feature>
<dbReference type="InterPro" id="IPR007461">
    <property type="entry name" value="Ysc84_actin-binding"/>
</dbReference>
<dbReference type="GO" id="GO:0035091">
    <property type="term" value="F:phosphatidylinositol binding"/>
    <property type="evidence" value="ECO:0007669"/>
    <property type="project" value="TreeGrafter"/>
</dbReference>
<feature type="compositionally biased region" description="Low complexity" evidence="1">
    <location>
        <begin position="169"/>
        <end position="183"/>
    </location>
</feature>